<keyword evidence="4" id="KW-0689">Ribosomal protein</keyword>
<dbReference type="InterPro" id="IPR018472">
    <property type="entry name" value="Ribosomal_mL64"/>
</dbReference>
<sequence>MAAPMERACSWLLRAATPARGYRARPLKHSLGAMYQPDPDDPNTPKWQLEPAYKAKMFGRYGSASGVDPAQLWPSPEQLREMEAEEREWYPGLREMEAALDEKEREEKRQRMQREKLIKAKMAKMPQLIAEWQQQKAARKQQVQEEKAQRARLVAKAHEHFGNKVNPSSPQFQELVQELGRKERKERKLLKKQQKEAAEQAAAKTIAPAPVSAGEDLAA</sequence>
<keyword evidence="6" id="KW-0496">Mitochondrion</keyword>
<evidence type="ECO:0000256" key="2">
    <source>
        <dbReference type="ARBA" id="ARBA00004173"/>
    </source>
</evidence>
<keyword evidence="5 14" id="KW-0175">Coiled coil</keyword>
<keyword evidence="7" id="KW-0539">Nucleus</keyword>
<evidence type="ECO:0000256" key="12">
    <source>
        <dbReference type="ARBA" id="ARBA00035485"/>
    </source>
</evidence>
<evidence type="ECO:0000256" key="13">
    <source>
        <dbReference type="ARBA" id="ARBA00060144"/>
    </source>
</evidence>
<dbReference type="eggNOG" id="KOG4848">
    <property type="taxonomic scope" value="Eukaryota"/>
</dbReference>
<comment type="similarity">
    <text evidence="3">Belongs to the mitochondrion-specific ribosomal protein mL64 family.</text>
</comment>
<evidence type="ECO:0000256" key="8">
    <source>
        <dbReference type="ARBA" id="ARBA00023274"/>
    </source>
</evidence>
<dbReference type="KEGG" id="asn:102381722"/>
<organism evidence="16 17">
    <name type="scientific">Alligator sinensis</name>
    <name type="common">Chinese alligator</name>
    <dbReference type="NCBI Taxonomy" id="38654"/>
    <lineage>
        <taxon>Eukaryota</taxon>
        <taxon>Metazoa</taxon>
        <taxon>Chordata</taxon>
        <taxon>Craniata</taxon>
        <taxon>Vertebrata</taxon>
        <taxon>Euteleostomi</taxon>
        <taxon>Archelosauria</taxon>
        <taxon>Archosauria</taxon>
        <taxon>Crocodylia</taxon>
        <taxon>Alligatoridae</taxon>
        <taxon>Alligatorinae</taxon>
        <taxon>Alligator</taxon>
    </lineage>
</organism>
<dbReference type="Proteomes" id="UP000189705">
    <property type="component" value="Unplaced"/>
</dbReference>
<reference evidence="17" key="1">
    <citation type="submission" date="2025-08" db="UniProtKB">
        <authorList>
            <consortium name="RefSeq"/>
        </authorList>
    </citation>
    <scope>IDENTIFICATION</scope>
</reference>
<proteinExistence type="inferred from homology"/>
<feature type="region of interest" description="Disordered" evidence="15">
    <location>
        <begin position="187"/>
        <end position="219"/>
    </location>
</feature>
<accession>A0A1U7S2Y8</accession>
<evidence type="ECO:0000313" key="16">
    <source>
        <dbReference type="Proteomes" id="UP000189705"/>
    </source>
</evidence>
<evidence type="ECO:0000256" key="6">
    <source>
        <dbReference type="ARBA" id="ARBA00023128"/>
    </source>
</evidence>
<evidence type="ECO:0000256" key="14">
    <source>
        <dbReference type="SAM" id="Coils"/>
    </source>
</evidence>
<evidence type="ECO:0000313" key="17">
    <source>
        <dbReference type="RefSeq" id="XP_006023489.1"/>
    </source>
</evidence>
<dbReference type="GeneID" id="102381722"/>
<gene>
    <name evidence="17" type="primary">GADD45GIP1</name>
</gene>
<comment type="subcellular location">
    <subcellularLocation>
        <location evidence="2">Mitochondrion</location>
    </subcellularLocation>
    <subcellularLocation>
        <location evidence="1">Nucleus</location>
    </subcellularLocation>
</comment>
<dbReference type="InParanoid" id="A0A1U7S2Y8"/>
<dbReference type="InterPro" id="IPR043035">
    <property type="entry name" value="Ribosomal_mL64_sf"/>
</dbReference>
<evidence type="ECO:0000256" key="1">
    <source>
        <dbReference type="ARBA" id="ARBA00004123"/>
    </source>
</evidence>
<dbReference type="PANTHER" id="PTHR31761">
    <property type="entry name" value="GROWTH ARREST AND DNA DAMAGE-INDUCIBLE PROTEINS-INTERACTING PROTEIN 1 GADD45GIP1"/>
    <property type="match status" value="1"/>
</dbReference>
<dbReference type="RefSeq" id="XP_006023489.1">
    <property type="nucleotide sequence ID" value="XM_006023427.2"/>
</dbReference>
<evidence type="ECO:0000256" key="3">
    <source>
        <dbReference type="ARBA" id="ARBA00005421"/>
    </source>
</evidence>
<dbReference type="Gene3D" id="6.10.280.120">
    <property type="entry name" value="Growth arrest and DNA-damage-inducible proteins-interacting protein 1"/>
    <property type="match status" value="1"/>
</dbReference>
<name>A0A1U7S2Y8_ALLSI</name>
<dbReference type="GO" id="GO:0005840">
    <property type="term" value="C:ribosome"/>
    <property type="evidence" value="ECO:0007669"/>
    <property type="project" value="UniProtKB-KW"/>
</dbReference>
<evidence type="ECO:0000256" key="15">
    <source>
        <dbReference type="SAM" id="MobiDB-lite"/>
    </source>
</evidence>
<comment type="function">
    <text evidence="13">Acts as a negative regulator of G1 to S cell cycle phase progression by inhibiting cyclin-dependent kinases. Inhibitory effects are additive with GADD45 proteins but also occur in the absence of GADD45 proteins. Acts as a repressor of the orphan nuclear receptor NR4A1 by inhibiting AB domain-mediated transcriptional activity. May be involved in the hormone-mediated regulation of NR4A1 transcriptional activity. May play a role in mitochondrial protein synthesis.</text>
</comment>
<dbReference type="GO" id="GO:0005739">
    <property type="term" value="C:mitochondrion"/>
    <property type="evidence" value="ECO:0007669"/>
    <property type="project" value="UniProtKB-SubCell"/>
</dbReference>
<evidence type="ECO:0000256" key="5">
    <source>
        <dbReference type="ARBA" id="ARBA00023054"/>
    </source>
</evidence>
<dbReference type="AlphaFoldDB" id="A0A1U7S2Y8"/>
<dbReference type="CTD" id="90480"/>
<evidence type="ECO:0000256" key="9">
    <source>
        <dbReference type="ARBA" id="ARBA00023306"/>
    </source>
</evidence>
<dbReference type="GO" id="GO:0005634">
    <property type="term" value="C:nucleus"/>
    <property type="evidence" value="ECO:0007669"/>
    <property type="project" value="UniProtKB-SubCell"/>
</dbReference>
<keyword evidence="9" id="KW-0131">Cell cycle</keyword>
<evidence type="ECO:0000256" key="7">
    <source>
        <dbReference type="ARBA" id="ARBA00023242"/>
    </source>
</evidence>
<keyword evidence="8" id="KW-0687">Ribonucleoprotein</keyword>
<feature type="coiled-coil region" evidence="14">
    <location>
        <begin position="93"/>
        <end position="149"/>
    </location>
</feature>
<dbReference type="PANTHER" id="PTHR31761:SF1">
    <property type="entry name" value="LARGE RIBOSOMAL SUBUNIT PROTEIN ML64"/>
    <property type="match status" value="1"/>
</dbReference>
<evidence type="ECO:0000256" key="4">
    <source>
        <dbReference type="ARBA" id="ARBA00022980"/>
    </source>
</evidence>
<evidence type="ECO:0000256" key="11">
    <source>
        <dbReference type="ARBA" id="ARBA00035184"/>
    </source>
</evidence>
<dbReference type="GO" id="GO:1990904">
    <property type="term" value="C:ribonucleoprotein complex"/>
    <property type="evidence" value="ECO:0007669"/>
    <property type="project" value="UniProtKB-KW"/>
</dbReference>
<protein>
    <recommendedName>
        <fullName evidence="11">Large ribosomal subunit protein mL64</fullName>
    </recommendedName>
    <alternativeName>
        <fullName evidence="10">39S ribosomal protein L59, mitochondrial</fullName>
    </alternativeName>
    <alternativeName>
        <fullName evidence="12">Growth arrest and DNA damage-inducible proteins-interacting protein 1</fullName>
    </alternativeName>
</protein>
<keyword evidence="16" id="KW-1185">Reference proteome</keyword>
<dbReference type="OrthoDB" id="6247992at2759"/>
<dbReference type="STRING" id="38654.A0A1U7S2Y8"/>
<evidence type="ECO:0000256" key="10">
    <source>
        <dbReference type="ARBA" id="ARBA00030700"/>
    </source>
</evidence>
<dbReference type="Pfam" id="PF10147">
    <property type="entry name" value="CR6_interact"/>
    <property type="match status" value="1"/>
</dbReference>